<dbReference type="SMART" id="SM00833">
    <property type="entry name" value="CobW_C"/>
    <property type="match status" value="1"/>
</dbReference>
<comment type="catalytic activity">
    <reaction evidence="5">
        <text>GTP + H2O = GDP + phosphate + H(+)</text>
        <dbReference type="Rhea" id="RHEA:19669"/>
        <dbReference type="ChEBI" id="CHEBI:15377"/>
        <dbReference type="ChEBI" id="CHEBI:15378"/>
        <dbReference type="ChEBI" id="CHEBI:37565"/>
        <dbReference type="ChEBI" id="CHEBI:43474"/>
        <dbReference type="ChEBI" id="CHEBI:58189"/>
    </reaction>
    <physiologicalReaction direction="left-to-right" evidence="5">
        <dbReference type="Rhea" id="RHEA:19670"/>
    </physiologicalReaction>
</comment>
<dbReference type="EMBL" id="CP062983">
    <property type="protein sequence ID" value="QPC84627.1"/>
    <property type="molecule type" value="Genomic_DNA"/>
</dbReference>
<dbReference type="InterPro" id="IPR027417">
    <property type="entry name" value="P-loop_NTPase"/>
</dbReference>
<dbReference type="InterPro" id="IPR011629">
    <property type="entry name" value="CobW-like_C"/>
</dbReference>
<dbReference type="PANTHER" id="PTHR13748">
    <property type="entry name" value="COBW-RELATED"/>
    <property type="match status" value="1"/>
</dbReference>
<accession>A0A7S8IGF0</accession>
<dbReference type="CDD" id="cd03112">
    <property type="entry name" value="CobW-like"/>
    <property type="match status" value="1"/>
</dbReference>
<gene>
    <name evidence="7" type="ORF">G4Y79_09685</name>
</gene>
<name>A0A7S8IGF0_9CHLR</name>
<evidence type="ECO:0000256" key="3">
    <source>
        <dbReference type="ARBA" id="ARBA00023186"/>
    </source>
</evidence>
<dbReference type="GO" id="GO:0016787">
    <property type="term" value="F:hydrolase activity"/>
    <property type="evidence" value="ECO:0007669"/>
    <property type="project" value="UniProtKB-KW"/>
</dbReference>
<organism evidence="7 8">
    <name type="scientific">Phototrophicus methaneseepsis</name>
    <dbReference type="NCBI Taxonomy" id="2710758"/>
    <lineage>
        <taxon>Bacteria</taxon>
        <taxon>Bacillati</taxon>
        <taxon>Chloroflexota</taxon>
        <taxon>Candidatus Thermofontia</taxon>
        <taxon>Phototrophicales</taxon>
        <taxon>Phototrophicaceae</taxon>
        <taxon>Phototrophicus</taxon>
    </lineage>
</organism>
<evidence type="ECO:0000313" key="8">
    <source>
        <dbReference type="Proteomes" id="UP000594468"/>
    </source>
</evidence>
<evidence type="ECO:0000256" key="1">
    <source>
        <dbReference type="ARBA" id="ARBA00022741"/>
    </source>
</evidence>
<keyword evidence="8" id="KW-1185">Reference proteome</keyword>
<keyword evidence="1" id="KW-0547">Nucleotide-binding</keyword>
<proteinExistence type="inferred from homology"/>
<evidence type="ECO:0000256" key="5">
    <source>
        <dbReference type="ARBA" id="ARBA00049117"/>
    </source>
</evidence>
<evidence type="ECO:0000256" key="4">
    <source>
        <dbReference type="ARBA" id="ARBA00034320"/>
    </source>
</evidence>
<dbReference type="Pfam" id="PF02492">
    <property type="entry name" value="cobW"/>
    <property type="match status" value="1"/>
</dbReference>
<protein>
    <submittedName>
        <fullName evidence="7">GTP-binding protein</fullName>
    </submittedName>
</protein>
<dbReference type="AlphaFoldDB" id="A0A7S8IGF0"/>
<sequence>MTRPTQSHPPTPITILTGFLGAGKTTLLNHILHADHGLKIAVLVNDFGAINIDTQLVVGVEGEMVNLSNGCICCTIRGDLLSAVLRLTQSDDPPEYIIIEASGVSDPLAVAMTFRMPEVMPLVNLDSVIALVDAEQFLELEGQDQALSLRQVIVADFIVLNKVDTVTDTYREQVKARIRELVPNARIFETTHAQVPLELLLGVGRYAPEQMAEQTTYDVHVHEQGQAHHEHDHDHEHQDHTLIYSTWSWTSTQPLNLERLREVVGNLPLGVYRAKGIFQVTSNPDMRYVLQLVGKRAVLAGHRPWRPDEQRQSQVVIIGNHDAINKETLTDAFEACIATPEEKADAVLDELRWLRQQSK</sequence>
<keyword evidence="2" id="KW-0378">Hydrolase</keyword>
<evidence type="ECO:0000256" key="2">
    <source>
        <dbReference type="ARBA" id="ARBA00022801"/>
    </source>
</evidence>
<dbReference type="SUPFAM" id="SSF52540">
    <property type="entry name" value="P-loop containing nucleoside triphosphate hydrolases"/>
    <property type="match status" value="1"/>
</dbReference>
<reference evidence="7 8" key="1">
    <citation type="submission" date="2020-02" db="EMBL/GenBank/DDBJ databases">
        <authorList>
            <person name="Zheng R.K."/>
            <person name="Sun C.M."/>
        </authorList>
    </citation>
    <scope>NUCLEOTIDE SEQUENCE [LARGE SCALE GENOMIC DNA]</scope>
    <source>
        <strain evidence="8">rifampicinis</strain>
    </source>
</reference>
<dbReference type="RefSeq" id="WP_195172690.1">
    <property type="nucleotide sequence ID" value="NZ_CP062983.1"/>
</dbReference>
<dbReference type="InterPro" id="IPR036627">
    <property type="entry name" value="CobW-likC_sf"/>
</dbReference>
<comment type="similarity">
    <text evidence="4">Belongs to the SIMIBI class G3E GTPase family. ZNG1 subfamily.</text>
</comment>
<evidence type="ECO:0000313" key="7">
    <source>
        <dbReference type="EMBL" id="QPC84627.1"/>
    </source>
</evidence>
<keyword evidence="3" id="KW-0143">Chaperone</keyword>
<dbReference type="InterPro" id="IPR051316">
    <property type="entry name" value="Zinc-reg_GTPase_activator"/>
</dbReference>
<dbReference type="Proteomes" id="UP000594468">
    <property type="component" value="Chromosome"/>
</dbReference>
<dbReference type="KEGG" id="pmet:G4Y79_09685"/>
<dbReference type="SUPFAM" id="SSF90002">
    <property type="entry name" value="Hypothetical protein YjiA, C-terminal domain"/>
    <property type="match status" value="1"/>
</dbReference>
<dbReference type="GO" id="GO:0000166">
    <property type="term" value="F:nucleotide binding"/>
    <property type="evidence" value="ECO:0007669"/>
    <property type="project" value="UniProtKB-KW"/>
</dbReference>
<dbReference type="Gene3D" id="3.30.1220.10">
    <property type="entry name" value="CobW-like, C-terminal domain"/>
    <property type="match status" value="1"/>
</dbReference>
<dbReference type="Gene3D" id="3.40.50.300">
    <property type="entry name" value="P-loop containing nucleotide triphosphate hydrolases"/>
    <property type="match status" value="1"/>
</dbReference>
<dbReference type="Pfam" id="PF07683">
    <property type="entry name" value="CobW_C"/>
    <property type="match status" value="1"/>
</dbReference>
<dbReference type="InterPro" id="IPR003495">
    <property type="entry name" value="CobW/HypB/UreG_nucleotide-bd"/>
</dbReference>
<feature type="domain" description="CobW C-terminal" evidence="6">
    <location>
        <begin position="244"/>
        <end position="337"/>
    </location>
</feature>
<evidence type="ECO:0000259" key="6">
    <source>
        <dbReference type="SMART" id="SM00833"/>
    </source>
</evidence>